<accession>A0A0A1VUP8</accession>
<dbReference type="AlphaFoldDB" id="A0A0A1VUP8"/>
<dbReference type="Proteomes" id="UP000030321">
    <property type="component" value="Unassembled WGS sequence"/>
</dbReference>
<evidence type="ECO:0000313" key="1">
    <source>
        <dbReference type="EMBL" id="GAL92986.1"/>
    </source>
</evidence>
<reference evidence="2" key="1">
    <citation type="journal article" date="2015" name="Genome">
        <title>Whole Genome Sequence of the Non-Microcystin-Producing Microcystis aeruginosa Strain NIES-44.</title>
        <authorList>
            <person name="Okano K."/>
            <person name="Miyata N."/>
            <person name="Ozaki Y."/>
        </authorList>
    </citation>
    <scope>NUCLEOTIDE SEQUENCE [LARGE SCALE GENOMIC DNA]</scope>
    <source>
        <strain evidence="2">NIES-44</strain>
    </source>
</reference>
<name>A0A0A1VUP8_MICAE</name>
<comment type="caution">
    <text evidence="1">The sequence shown here is derived from an EMBL/GenBank/DDBJ whole genome shotgun (WGS) entry which is preliminary data.</text>
</comment>
<evidence type="ECO:0008006" key="3">
    <source>
        <dbReference type="Google" id="ProtNLM"/>
    </source>
</evidence>
<dbReference type="EMBL" id="BBPA01000032">
    <property type="protein sequence ID" value="GAL92986.1"/>
    <property type="molecule type" value="Genomic_DNA"/>
</dbReference>
<gene>
    <name evidence="1" type="ORF">N44_01673</name>
</gene>
<sequence length="100" mass="11712">MNLYATSQNGVLIRLTEERWKHIISGHSELVSYQAEILETIRYPEKILVGNHQELLAVKQIVSGKYLIVVYRELSEGGFIITAYLTRRLRELTKRKQIWP</sequence>
<organism evidence="1 2">
    <name type="scientific">Microcystis aeruginosa NIES-44</name>
    <dbReference type="NCBI Taxonomy" id="449439"/>
    <lineage>
        <taxon>Bacteria</taxon>
        <taxon>Bacillati</taxon>
        <taxon>Cyanobacteriota</taxon>
        <taxon>Cyanophyceae</taxon>
        <taxon>Oscillatoriophycideae</taxon>
        <taxon>Chroococcales</taxon>
        <taxon>Microcystaceae</taxon>
        <taxon>Microcystis</taxon>
    </lineage>
</organism>
<dbReference type="RefSeq" id="WP_045358702.1">
    <property type="nucleotide sequence ID" value="NZ_BBPA01000032.1"/>
</dbReference>
<protein>
    <recommendedName>
        <fullName evidence="3">Phage-Barnase-EndoU-ColicinE5/D-RelE like nuclease 2 domain-containing protein</fullName>
    </recommendedName>
</protein>
<proteinExistence type="predicted"/>
<evidence type="ECO:0000313" key="2">
    <source>
        <dbReference type="Proteomes" id="UP000030321"/>
    </source>
</evidence>